<name>A0AB39V1M9_9FUSO</name>
<reference evidence="1" key="1">
    <citation type="submission" date="2024-07" db="EMBL/GenBank/DDBJ databases">
        <authorList>
            <person name="Li X.-J."/>
            <person name="Wang X."/>
        </authorList>
    </citation>
    <scope>NUCLEOTIDE SEQUENCE</scope>
    <source>
        <strain evidence="1">HSP-536</strain>
    </source>
</reference>
<dbReference type="KEGG" id="lala:AB8B28_07490"/>
<organism evidence="1">
    <name type="scientific">Leptotrichia alba</name>
    <dbReference type="NCBI Taxonomy" id="3239304"/>
    <lineage>
        <taxon>Bacteria</taxon>
        <taxon>Fusobacteriati</taxon>
        <taxon>Fusobacteriota</taxon>
        <taxon>Fusobacteriia</taxon>
        <taxon>Fusobacteriales</taxon>
        <taxon>Leptotrichiaceae</taxon>
        <taxon>Leptotrichia</taxon>
    </lineage>
</organism>
<gene>
    <name evidence="1" type="ORF">AB8B28_07490</name>
</gene>
<dbReference type="PANTHER" id="PTHR11102:SF160">
    <property type="entry name" value="ERAD-ASSOCIATED E3 UBIQUITIN-PROTEIN LIGASE COMPONENT HRD3"/>
    <property type="match status" value="1"/>
</dbReference>
<dbReference type="AlphaFoldDB" id="A0AB39V1M9"/>
<dbReference type="SUPFAM" id="SSF81901">
    <property type="entry name" value="HCP-like"/>
    <property type="match status" value="1"/>
</dbReference>
<sequence length="243" mass="27421">MKRKYIIVIFMLILVFSCGKKEKKNNNAKPNARIEQKETDKIKELIEKAKKGDVEAQTQLGEAYLHGIDTKVDYKKAMEWSKKAAAKKSYRAMTNIGIIYLEGLGVEKDYKKAFKSLSDGADGGDMKAPKYLGIIYQNGLGQKKSFDTAAFYYEIADSSGDMSVRYNLGKIYEMAGNYEKSLEIYKKTENRMNNVTAPMYEALGDLYANGKGVKKNLKEASEWYEKAANSGSQQAKNKLDKLK</sequence>
<dbReference type="SMART" id="SM00671">
    <property type="entry name" value="SEL1"/>
    <property type="match status" value="5"/>
</dbReference>
<dbReference type="EMBL" id="CP165647">
    <property type="protein sequence ID" value="XDU61495.1"/>
    <property type="molecule type" value="Genomic_DNA"/>
</dbReference>
<dbReference type="InterPro" id="IPR050767">
    <property type="entry name" value="Sel1_AlgK"/>
</dbReference>
<protein>
    <submittedName>
        <fullName evidence="1">Tetratricopeptide repeat protein</fullName>
    </submittedName>
</protein>
<dbReference type="PANTHER" id="PTHR11102">
    <property type="entry name" value="SEL-1-LIKE PROTEIN"/>
    <property type="match status" value="1"/>
</dbReference>
<evidence type="ECO:0000313" key="1">
    <source>
        <dbReference type="EMBL" id="XDU61495.1"/>
    </source>
</evidence>
<accession>A0AB39V1M9</accession>
<dbReference type="RefSeq" id="WP_369715036.1">
    <property type="nucleotide sequence ID" value="NZ_CP165647.1"/>
</dbReference>
<dbReference type="PROSITE" id="PS51257">
    <property type="entry name" value="PROKAR_LIPOPROTEIN"/>
    <property type="match status" value="1"/>
</dbReference>
<dbReference type="InterPro" id="IPR006597">
    <property type="entry name" value="Sel1-like"/>
</dbReference>
<dbReference type="Gene3D" id="1.25.40.10">
    <property type="entry name" value="Tetratricopeptide repeat domain"/>
    <property type="match status" value="2"/>
</dbReference>
<dbReference type="Pfam" id="PF08238">
    <property type="entry name" value="Sel1"/>
    <property type="match status" value="4"/>
</dbReference>
<proteinExistence type="predicted"/>
<dbReference type="InterPro" id="IPR011990">
    <property type="entry name" value="TPR-like_helical_dom_sf"/>
</dbReference>